<gene>
    <name evidence="18" type="ORF">COCNU_08G003960</name>
</gene>
<keyword evidence="11" id="KW-0378">Hydrolase</keyword>
<keyword evidence="8" id="KW-0963">Cytoplasm</keyword>
<dbReference type="InterPro" id="IPR039637">
    <property type="entry name" value="CNOT7/CNOT8/Pop2"/>
</dbReference>
<comment type="similarity">
    <text evidence="5">Belongs to the CAF1 family.</text>
</comment>
<evidence type="ECO:0000256" key="1">
    <source>
        <dbReference type="ARBA" id="ARBA00001663"/>
    </source>
</evidence>
<accession>A0A8K0N624</accession>
<protein>
    <recommendedName>
        <fullName evidence="7">poly(A)-specific ribonuclease</fullName>
        <ecNumber evidence="7">3.1.13.4</ecNumber>
    </recommendedName>
</protein>
<evidence type="ECO:0000256" key="11">
    <source>
        <dbReference type="ARBA" id="ARBA00022801"/>
    </source>
</evidence>
<name>A0A8K0N624_COCNU</name>
<dbReference type="PANTHER" id="PTHR10797">
    <property type="entry name" value="CCR4-NOT TRANSCRIPTION COMPLEX SUBUNIT"/>
    <property type="match status" value="1"/>
</dbReference>
<dbReference type="GO" id="GO:0003723">
    <property type="term" value="F:RNA binding"/>
    <property type="evidence" value="ECO:0007669"/>
    <property type="project" value="UniProtKB-KW"/>
</dbReference>
<dbReference type="OrthoDB" id="1164111at2759"/>
<comment type="subcellular location">
    <subcellularLocation>
        <location evidence="4">Cytoplasm</location>
    </subcellularLocation>
    <subcellularLocation>
        <location evidence="3">Nucleus</location>
    </subcellularLocation>
</comment>
<organism evidence="18 19">
    <name type="scientific">Cocos nucifera</name>
    <name type="common">Coconut palm</name>
    <dbReference type="NCBI Taxonomy" id="13894"/>
    <lineage>
        <taxon>Eukaryota</taxon>
        <taxon>Viridiplantae</taxon>
        <taxon>Streptophyta</taxon>
        <taxon>Embryophyta</taxon>
        <taxon>Tracheophyta</taxon>
        <taxon>Spermatophyta</taxon>
        <taxon>Magnoliopsida</taxon>
        <taxon>Liliopsida</taxon>
        <taxon>Arecaceae</taxon>
        <taxon>Arecoideae</taxon>
        <taxon>Cocoseae</taxon>
        <taxon>Attaleinae</taxon>
        <taxon>Cocos</taxon>
    </lineage>
</organism>
<dbReference type="Proteomes" id="UP000797356">
    <property type="component" value="Chromosome 8"/>
</dbReference>
<dbReference type="InterPro" id="IPR036397">
    <property type="entry name" value="RNaseH_sf"/>
</dbReference>
<proteinExistence type="inferred from homology"/>
<sequence>MSSPTNRISHEITIRNVWAHNLHEEFALIREIVDDYPHVAVDVQFPGVVIHRVGTFKSPADSNYQTLQTNVELLHVIRITITFFDDAGHLPSSPSGEGCRCVWRFSLREFDVDADIADPDAVELLRGQGVDFVELREQGIDGRDFGELLMSSGAVLDDSVEWITFDGGYDIGFLLRILTGRMLPETREEFFELVNIFFPTLYDVKHLTIFCDDLDGGLVQVAELLGVPADSDVLTHRSNLWDDERMVL</sequence>
<dbReference type="Pfam" id="PF04857">
    <property type="entry name" value="CAF1"/>
    <property type="match status" value="1"/>
</dbReference>
<keyword evidence="12" id="KW-0269">Exonuclease</keyword>
<evidence type="ECO:0000256" key="16">
    <source>
        <dbReference type="ARBA" id="ARBA00023242"/>
    </source>
</evidence>
<comment type="cofactor">
    <cofactor evidence="2">
        <name>a divalent metal cation</name>
        <dbReference type="ChEBI" id="CHEBI:60240"/>
    </cofactor>
</comment>
<dbReference type="Gene3D" id="3.30.420.10">
    <property type="entry name" value="Ribonuclease H-like superfamily/Ribonuclease H"/>
    <property type="match status" value="1"/>
</dbReference>
<evidence type="ECO:0000256" key="12">
    <source>
        <dbReference type="ARBA" id="ARBA00022839"/>
    </source>
</evidence>
<reference evidence="18" key="2">
    <citation type="submission" date="2019-07" db="EMBL/GenBank/DDBJ databases">
        <authorList>
            <person name="Yang Y."/>
            <person name="Bocs S."/>
            <person name="Baudouin L."/>
        </authorList>
    </citation>
    <scope>NUCLEOTIDE SEQUENCE</scope>
    <source>
        <tissue evidence="18">Spear leaf of Hainan Tall coconut</tissue>
    </source>
</reference>
<dbReference type="GO" id="GO:0005634">
    <property type="term" value="C:nucleus"/>
    <property type="evidence" value="ECO:0007669"/>
    <property type="project" value="UniProtKB-SubCell"/>
</dbReference>
<keyword evidence="9" id="KW-0540">Nuclease</keyword>
<comment type="caution">
    <text evidence="18">The sequence shown here is derived from an EMBL/GenBank/DDBJ whole genome shotgun (WGS) entry which is preliminary data.</text>
</comment>
<evidence type="ECO:0000256" key="7">
    <source>
        <dbReference type="ARBA" id="ARBA00012161"/>
    </source>
</evidence>
<evidence type="ECO:0000256" key="10">
    <source>
        <dbReference type="ARBA" id="ARBA00022723"/>
    </source>
</evidence>
<evidence type="ECO:0000256" key="14">
    <source>
        <dbReference type="ARBA" id="ARBA00023015"/>
    </source>
</evidence>
<evidence type="ECO:0000256" key="6">
    <source>
        <dbReference type="ARBA" id="ARBA00011757"/>
    </source>
</evidence>
<evidence type="ECO:0000256" key="9">
    <source>
        <dbReference type="ARBA" id="ARBA00022722"/>
    </source>
</evidence>
<dbReference type="GO" id="GO:0046872">
    <property type="term" value="F:metal ion binding"/>
    <property type="evidence" value="ECO:0007669"/>
    <property type="project" value="UniProtKB-KW"/>
</dbReference>
<comment type="subunit">
    <text evidence="6">Component of the CCR4-NOT complex, at least composed of CRR4 and CAF1 proteins.</text>
</comment>
<keyword evidence="19" id="KW-1185">Reference proteome</keyword>
<evidence type="ECO:0000256" key="4">
    <source>
        <dbReference type="ARBA" id="ARBA00004496"/>
    </source>
</evidence>
<dbReference type="InterPro" id="IPR012337">
    <property type="entry name" value="RNaseH-like_sf"/>
</dbReference>
<comment type="catalytic activity">
    <reaction evidence="1">
        <text>Exonucleolytic cleavage of poly(A) to 5'-AMP.</text>
        <dbReference type="EC" id="3.1.13.4"/>
    </reaction>
</comment>
<evidence type="ECO:0000256" key="15">
    <source>
        <dbReference type="ARBA" id="ARBA00023163"/>
    </source>
</evidence>
<dbReference type="EMBL" id="CM017879">
    <property type="protein sequence ID" value="KAG1358950.1"/>
    <property type="molecule type" value="Genomic_DNA"/>
</dbReference>
<dbReference type="GO" id="GO:0005737">
    <property type="term" value="C:cytoplasm"/>
    <property type="evidence" value="ECO:0007669"/>
    <property type="project" value="UniProtKB-SubCell"/>
</dbReference>
<dbReference type="AlphaFoldDB" id="A0A8K0N624"/>
<dbReference type="SUPFAM" id="SSF53098">
    <property type="entry name" value="Ribonuclease H-like"/>
    <property type="match status" value="1"/>
</dbReference>
<evidence type="ECO:0000256" key="2">
    <source>
        <dbReference type="ARBA" id="ARBA00001968"/>
    </source>
</evidence>
<evidence type="ECO:0000313" key="18">
    <source>
        <dbReference type="EMBL" id="KAG1358950.1"/>
    </source>
</evidence>
<evidence type="ECO:0000256" key="8">
    <source>
        <dbReference type="ARBA" id="ARBA00022490"/>
    </source>
</evidence>
<evidence type="ECO:0000256" key="5">
    <source>
        <dbReference type="ARBA" id="ARBA00008372"/>
    </source>
</evidence>
<comment type="function">
    <text evidence="17">Ubiquitous transcription factor required for a diverse set of processes. It is a component of the CCR4 complex involved in the control of gene expression.</text>
</comment>
<dbReference type="GO" id="GO:0030014">
    <property type="term" value="C:CCR4-NOT complex"/>
    <property type="evidence" value="ECO:0007669"/>
    <property type="project" value="InterPro"/>
</dbReference>
<keyword evidence="10" id="KW-0479">Metal-binding</keyword>
<evidence type="ECO:0000256" key="3">
    <source>
        <dbReference type="ARBA" id="ARBA00004123"/>
    </source>
</evidence>
<keyword evidence="14" id="KW-0805">Transcription regulation</keyword>
<keyword evidence="13" id="KW-0694">RNA-binding</keyword>
<keyword evidence="16" id="KW-0539">Nucleus</keyword>
<evidence type="ECO:0000256" key="17">
    <source>
        <dbReference type="ARBA" id="ARBA00025148"/>
    </source>
</evidence>
<reference evidence="18" key="1">
    <citation type="journal article" date="2017" name="Gigascience">
        <title>The genome draft of coconut (Cocos nucifera).</title>
        <authorList>
            <person name="Xiao Y."/>
            <person name="Xu P."/>
            <person name="Fan H."/>
            <person name="Baudouin L."/>
            <person name="Xia W."/>
            <person name="Bocs S."/>
            <person name="Xu J."/>
            <person name="Li Q."/>
            <person name="Guo A."/>
            <person name="Zhou L."/>
            <person name="Li J."/>
            <person name="Wu Y."/>
            <person name="Ma Z."/>
            <person name="Armero A."/>
            <person name="Issali A.E."/>
            <person name="Liu N."/>
            <person name="Peng M."/>
            <person name="Yang Y."/>
        </authorList>
    </citation>
    <scope>NUCLEOTIDE SEQUENCE</scope>
    <source>
        <tissue evidence="18">Spear leaf of Hainan Tall coconut</tissue>
    </source>
</reference>
<dbReference type="GO" id="GO:0004535">
    <property type="term" value="F:poly(A)-specific ribonuclease activity"/>
    <property type="evidence" value="ECO:0007669"/>
    <property type="project" value="UniProtKB-EC"/>
</dbReference>
<evidence type="ECO:0000313" key="19">
    <source>
        <dbReference type="Proteomes" id="UP000797356"/>
    </source>
</evidence>
<keyword evidence="15" id="KW-0804">Transcription</keyword>
<dbReference type="EC" id="3.1.13.4" evidence="7"/>
<dbReference type="InterPro" id="IPR006941">
    <property type="entry name" value="RNase_CAF1"/>
</dbReference>
<evidence type="ECO:0000256" key="13">
    <source>
        <dbReference type="ARBA" id="ARBA00022884"/>
    </source>
</evidence>